<comment type="caution">
    <text evidence="8">The sequence shown here is derived from an EMBL/GenBank/DDBJ whole genome shotgun (WGS) entry which is preliminary data.</text>
</comment>
<evidence type="ECO:0000259" key="7">
    <source>
        <dbReference type="PROSITE" id="PS50850"/>
    </source>
</evidence>
<comment type="subcellular location">
    <subcellularLocation>
        <location evidence="1">Membrane</location>
        <topology evidence="1">Multi-pass membrane protein</topology>
    </subcellularLocation>
</comment>
<feature type="transmembrane region" description="Helical" evidence="6">
    <location>
        <begin position="179"/>
        <end position="198"/>
    </location>
</feature>
<accession>A0A854QJB7</accession>
<dbReference type="AlphaFoldDB" id="A0A854QJB7"/>
<feature type="domain" description="Major facilitator superfamily (MFS) profile" evidence="7">
    <location>
        <begin position="84"/>
        <end position="497"/>
    </location>
</feature>
<evidence type="ECO:0000256" key="6">
    <source>
        <dbReference type="SAM" id="Phobius"/>
    </source>
</evidence>
<dbReference type="Gene3D" id="1.20.1250.20">
    <property type="entry name" value="MFS general substrate transporter like domains"/>
    <property type="match status" value="2"/>
</dbReference>
<feature type="transmembrane region" description="Helical" evidence="6">
    <location>
        <begin position="436"/>
        <end position="457"/>
    </location>
</feature>
<dbReference type="EMBL" id="AMKT01000034">
    <property type="protein sequence ID" value="OXG23803.1"/>
    <property type="molecule type" value="Genomic_DNA"/>
</dbReference>
<dbReference type="GO" id="GO:0022857">
    <property type="term" value="F:transmembrane transporter activity"/>
    <property type="evidence" value="ECO:0007669"/>
    <property type="project" value="InterPro"/>
</dbReference>
<feature type="transmembrane region" description="Helical" evidence="6">
    <location>
        <begin position="403"/>
        <end position="424"/>
    </location>
</feature>
<dbReference type="InterPro" id="IPR020846">
    <property type="entry name" value="MFS_dom"/>
</dbReference>
<dbReference type="PROSITE" id="PS50850">
    <property type="entry name" value="MFS"/>
    <property type="match status" value="1"/>
</dbReference>
<dbReference type="InterPro" id="IPR011701">
    <property type="entry name" value="MFS"/>
</dbReference>
<protein>
    <submittedName>
        <fullName evidence="8">High-affinity nicotinic acid transporter</fullName>
    </submittedName>
</protein>
<feature type="transmembrane region" description="Helical" evidence="6">
    <location>
        <begin position="378"/>
        <end position="397"/>
    </location>
</feature>
<evidence type="ECO:0000256" key="2">
    <source>
        <dbReference type="ARBA" id="ARBA00022448"/>
    </source>
</evidence>
<evidence type="ECO:0000313" key="9">
    <source>
        <dbReference type="Proteomes" id="UP000199727"/>
    </source>
</evidence>
<feature type="transmembrane region" description="Helical" evidence="6">
    <location>
        <begin position="120"/>
        <end position="142"/>
    </location>
</feature>
<keyword evidence="5 6" id="KW-0472">Membrane</keyword>
<organism evidence="8 9">
    <name type="scientific">Cryptococcus neoformans Tu259-1</name>
    <dbReference type="NCBI Taxonomy" id="1230072"/>
    <lineage>
        <taxon>Eukaryota</taxon>
        <taxon>Fungi</taxon>
        <taxon>Dikarya</taxon>
        <taxon>Basidiomycota</taxon>
        <taxon>Agaricomycotina</taxon>
        <taxon>Tremellomycetes</taxon>
        <taxon>Tremellales</taxon>
        <taxon>Cryptococcaceae</taxon>
        <taxon>Cryptococcus</taxon>
        <taxon>Cryptococcus neoformans species complex</taxon>
    </lineage>
</organism>
<dbReference type="FunFam" id="1.20.1250.20:FF:000188">
    <property type="entry name" value="MFS general substrate transporter"/>
    <property type="match status" value="1"/>
</dbReference>
<dbReference type="PANTHER" id="PTHR43791:SF9">
    <property type="entry name" value="MAJOR FACILITATOR-TYPE TRANSPORTER HXNP"/>
    <property type="match status" value="1"/>
</dbReference>
<dbReference type="Proteomes" id="UP000199727">
    <property type="component" value="Unassembled WGS sequence"/>
</dbReference>
<feature type="transmembrane region" description="Helical" evidence="6">
    <location>
        <begin position="210"/>
        <end position="232"/>
    </location>
</feature>
<evidence type="ECO:0000256" key="4">
    <source>
        <dbReference type="ARBA" id="ARBA00022989"/>
    </source>
</evidence>
<keyword evidence="2" id="KW-0813">Transport</keyword>
<dbReference type="InterPro" id="IPR036259">
    <property type="entry name" value="MFS_trans_sf"/>
</dbReference>
<proteinExistence type="predicted"/>
<reference evidence="8 9" key="1">
    <citation type="submission" date="2017-06" db="EMBL/GenBank/DDBJ databases">
        <title>Global population genomics of the pathogenic fungus Cryptococcus neoformans var. grubii.</title>
        <authorList>
            <person name="Cuomo C."/>
            <person name="Litvintseva A."/>
            <person name="Chen Y."/>
            <person name="Young S."/>
            <person name="Zeng Q."/>
            <person name="Chapman S."/>
            <person name="Gujja S."/>
            <person name="Saif S."/>
            <person name="Birren B."/>
        </authorList>
    </citation>
    <scope>NUCLEOTIDE SEQUENCE [LARGE SCALE GENOMIC DNA]</scope>
    <source>
        <strain evidence="8 9">Tu259-1</strain>
    </source>
</reference>
<keyword evidence="3 6" id="KW-0812">Transmembrane</keyword>
<feature type="transmembrane region" description="Helical" evidence="6">
    <location>
        <begin position="463"/>
        <end position="489"/>
    </location>
</feature>
<dbReference type="OrthoDB" id="102559at2759"/>
<dbReference type="PANTHER" id="PTHR43791">
    <property type="entry name" value="PERMEASE-RELATED"/>
    <property type="match status" value="1"/>
</dbReference>
<evidence type="ECO:0000313" key="8">
    <source>
        <dbReference type="EMBL" id="OXG23803.1"/>
    </source>
</evidence>
<evidence type="ECO:0000256" key="3">
    <source>
        <dbReference type="ARBA" id="ARBA00022692"/>
    </source>
</evidence>
<evidence type="ECO:0000256" key="1">
    <source>
        <dbReference type="ARBA" id="ARBA00004141"/>
    </source>
</evidence>
<dbReference type="Pfam" id="PF07690">
    <property type="entry name" value="MFS_1"/>
    <property type="match status" value="1"/>
</dbReference>
<feature type="transmembrane region" description="Helical" evidence="6">
    <location>
        <begin position="238"/>
        <end position="263"/>
    </location>
</feature>
<sequence length="528" mass="58769">MPSPISAVMVYNNNVVHLHHSPSIWPFIIATTMSKLESRPSLKVIDDKAFRHSVTKIEEVAEISEYPFTKEENRCIVRKFDWHILPFVWACYLFNSLDRNNVSNAKSDGMTTDLNFPDEGYSIMLTVFTVPFACLVVPGVMLTRKIGPRFTIPGYMLGWGAMAMINAGCKNFAGVLVVRLILGAFEAGFAASLIFYLTTFYTRGELGKRVAAFYSCQALSGAFSGLIAYGVFQMNSKLWGWQILFLIEGAFTVGFAILTGLMLPWSPSTASFLTDREKEVARLRILKDGSTAIDTKFNRKAFFKPLKDWKFHVFASIALCYGVAASVAGSFLTQIIGRFHYSTVKTNLFTVAPYAVGTIALCVTAWSSDRLRERGFHLASSLIFVFIGCILLVALPVTSIGPAYFATFLITAGAFTPSVIFHTWHQCNDPTEDGRAFRVGTYTFLANLGGIVSAQIFRDKWSPAYIIPLAVTAGIEGLAAILVIGLRMWMYLDNRKRNQAQGVNWQSKDVPTEVLVEGPKNPMFRHFY</sequence>
<evidence type="ECO:0000256" key="5">
    <source>
        <dbReference type="ARBA" id="ARBA00023136"/>
    </source>
</evidence>
<keyword evidence="4 6" id="KW-1133">Transmembrane helix</keyword>
<dbReference type="SUPFAM" id="SSF103473">
    <property type="entry name" value="MFS general substrate transporter"/>
    <property type="match status" value="1"/>
</dbReference>
<feature type="transmembrane region" description="Helical" evidence="6">
    <location>
        <begin position="348"/>
        <end position="366"/>
    </location>
</feature>
<dbReference type="FunFam" id="1.20.1250.20:FF:000013">
    <property type="entry name" value="MFS general substrate transporter"/>
    <property type="match status" value="1"/>
</dbReference>
<name>A0A854QJB7_CRYNE</name>
<gene>
    <name evidence="8" type="ORF">C361_02342</name>
</gene>
<feature type="transmembrane region" description="Helical" evidence="6">
    <location>
        <begin position="154"/>
        <end position="173"/>
    </location>
</feature>
<dbReference type="GO" id="GO:0016020">
    <property type="term" value="C:membrane"/>
    <property type="evidence" value="ECO:0007669"/>
    <property type="project" value="UniProtKB-SubCell"/>
</dbReference>
<feature type="transmembrane region" description="Helical" evidence="6">
    <location>
        <begin position="313"/>
        <end position="336"/>
    </location>
</feature>